<evidence type="ECO:0000313" key="3">
    <source>
        <dbReference type="Proteomes" id="UP000035680"/>
    </source>
</evidence>
<keyword evidence="1" id="KW-0347">Helicase</keyword>
<evidence type="ECO:0000259" key="2">
    <source>
        <dbReference type="Pfam" id="PF05970"/>
    </source>
</evidence>
<keyword evidence="3" id="KW-1185">Reference proteome</keyword>
<dbReference type="GO" id="GO:0016887">
    <property type="term" value="F:ATP hydrolysis activity"/>
    <property type="evidence" value="ECO:0007669"/>
    <property type="project" value="RHEA"/>
</dbReference>
<reference evidence="4" key="2">
    <citation type="submission" date="2015-08" db="UniProtKB">
        <authorList>
            <consortium name="WormBaseParasite"/>
        </authorList>
    </citation>
    <scope>IDENTIFICATION</scope>
</reference>
<proteinExistence type="inferred from homology"/>
<dbReference type="PANTHER" id="PTHR10492">
    <property type="match status" value="1"/>
</dbReference>
<evidence type="ECO:0000313" key="4">
    <source>
        <dbReference type="WBParaSite" id="SVE_1776300.1"/>
    </source>
</evidence>
<comment type="cofactor">
    <cofactor evidence="1">
        <name>Mg(2+)</name>
        <dbReference type="ChEBI" id="CHEBI:18420"/>
    </cofactor>
</comment>
<dbReference type="InterPro" id="IPR010285">
    <property type="entry name" value="DNA_helicase_pif1-like_DEAD"/>
</dbReference>
<keyword evidence="1" id="KW-0067">ATP-binding</keyword>
<organism evidence="3 4">
    <name type="scientific">Strongyloides venezuelensis</name>
    <name type="common">Threadworm</name>
    <dbReference type="NCBI Taxonomy" id="75913"/>
    <lineage>
        <taxon>Eukaryota</taxon>
        <taxon>Metazoa</taxon>
        <taxon>Ecdysozoa</taxon>
        <taxon>Nematoda</taxon>
        <taxon>Chromadorea</taxon>
        <taxon>Rhabditida</taxon>
        <taxon>Tylenchina</taxon>
        <taxon>Panagrolaimomorpha</taxon>
        <taxon>Strongyloidoidea</taxon>
        <taxon>Strongyloididae</taxon>
        <taxon>Strongyloides</taxon>
    </lineage>
</organism>
<feature type="domain" description="DNA helicase Pif1-like DEAD-box helicase" evidence="2">
    <location>
        <begin position="85"/>
        <end position="163"/>
    </location>
</feature>
<dbReference type="Pfam" id="PF05970">
    <property type="entry name" value="PIF1"/>
    <property type="match status" value="1"/>
</dbReference>
<dbReference type="InterPro" id="IPR027417">
    <property type="entry name" value="P-loop_NTPase"/>
</dbReference>
<dbReference type="GO" id="GO:0006281">
    <property type="term" value="P:DNA repair"/>
    <property type="evidence" value="ECO:0007669"/>
    <property type="project" value="UniProtKB-KW"/>
</dbReference>
<comment type="catalytic activity">
    <reaction evidence="1">
        <text>ATP + H2O = ADP + phosphate + H(+)</text>
        <dbReference type="Rhea" id="RHEA:13065"/>
        <dbReference type="ChEBI" id="CHEBI:15377"/>
        <dbReference type="ChEBI" id="CHEBI:15378"/>
        <dbReference type="ChEBI" id="CHEBI:30616"/>
        <dbReference type="ChEBI" id="CHEBI:43474"/>
        <dbReference type="ChEBI" id="CHEBI:456216"/>
        <dbReference type="EC" id="5.6.2.3"/>
    </reaction>
</comment>
<dbReference type="Gene3D" id="3.40.50.300">
    <property type="entry name" value="P-loop containing nucleotide triphosphate hydrolases"/>
    <property type="match status" value="1"/>
</dbReference>
<dbReference type="GO" id="GO:0005524">
    <property type="term" value="F:ATP binding"/>
    <property type="evidence" value="ECO:0007669"/>
    <property type="project" value="UniProtKB-KW"/>
</dbReference>
<dbReference type="GO" id="GO:0006310">
    <property type="term" value="P:DNA recombination"/>
    <property type="evidence" value="ECO:0007669"/>
    <property type="project" value="UniProtKB-KW"/>
</dbReference>
<name>A0A0K0FZ86_STRVS</name>
<keyword evidence="1" id="KW-0233">DNA recombination</keyword>
<dbReference type="Proteomes" id="UP000035680">
    <property type="component" value="Unassembled WGS sequence"/>
</dbReference>
<keyword evidence="1" id="KW-0227">DNA damage</keyword>
<reference evidence="3" key="1">
    <citation type="submission" date="2014-07" db="EMBL/GenBank/DDBJ databases">
        <authorList>
            <person name="Martin A.A"/>
            <person name="De Silva N."/>
        </authorList>
    </citation>
    <scope>NUCLEOTIDE SEQUENCE</scope>
</reference>
<dbReference type="GO" id="GO:0043139">
    <property type="term" value="F:5'-3' DNA helicase activity"/>
    <property type="evidence" value="ECO:0007669"/>
    <property type="project" value="UniProtKB-EC"/>
</dbReference>
<dbReference type="EC" id="5.6.2.3" evidence="1"/>
<accession>A0A0K0FZ86</accession>
<comment type="similarity">
    <text evidence="1">Belongs to the helicase family.</text>
</comment>
<dbReference type="GO" id="GO:0000723">
    <property type="term" value="P:telomere maintenance"/>
    <property type="evidence" value="ECO:0007669"/>
    <property type="project" value="InterPro"/>
</dbReference>
<keyword evidence="1" id="KW-0547">Nucleotide-binding</keyword>
<dbReference type="SUPFAM" id="SSF52540">
    <property type="entry name" value="P-loop containing nucleoside triphosphate hydrolases"/>
    <property type="match status" value="1"/>
</dbReference>
<protein>
    <recommendedName>
        <fullName evidence="1">ATP-dependent DNA helicase</fullName>
        <ecNumber evidence="1">5.6.2.3</ecNumber>
    </recommendedName>
</protein>
<evidence type="ECO:0000256" key="1">
    <source>
        <dbReference type="RuleBase" id="RU363044"/>
    </source>
</evidence>
<dbReference type="AlphaFoldDB" id="A0A0K0FZ86"/>
<dbReference type="STRING" id="75913.A0A0K0FZ86"/>
<sequence length="164" mass="19340">MPILLRNYFGLTICYWPSFVKHYGTFIKFKNYIIEDYLIKYNDNEERSKAQAIFDIRNILQLNNFNGYTDLPKVNFGIIEIDYVEDKNVLKKILKIFVSNFSDKRYFFLEGPAETGKTFVYTTIYYLLRAKDKIVLYCASTGIAATLFRNRQTVHSMFSLPITI</sequence>
<keyword evidence="1" id="KW-0234">DNA repair</keyword>
<keyword evidence="1" id="KW-0378">Hydrolase</keyword>
<dbReference type="WBParaSite" id="SVE_1776300.1">
    <property type="protein sequence ID" value="SVE_1776300.1"/>
    <property type="gene ID" value="SVE_1776300"/>
</dbReference>